<name>A0A285SFU4_9HYPH</name>
<organism evidence="2 3">
    <name type="scientific">Stappia indica</name>
    <dbReference type="NCBI Taxonomy" id="538381"/>
    <lineage>
        <taxon>Bacteria</taxon>
        <taxon>Pseudomonadati</taxon>
        <taxon>Pseudomonadota</taxon>
        <taxon>Alphaproteobacteria</taxon>
        <taxon>Hyphomicrobiales</taxon>
        <taxon>Stappiaceae</taxon>
        <taxon>Stappia</taxon>
    </lineage>
</organism>
<protein>
    <submittedName>
        <fullName evidence="2">Uncharacterized protein</fullName>
    </submittedName>
</protein>
<gene>
    <name evidence="2" type="ORF">SAMN05421512_105201</name>
</gene>
<dbReference type="STRING" id="538381.GCA_001696535_02089"/>
<feature type="compositionally biased region" description="Low complexity" evidence="1">
    <location>
        <begin position="32"/>
        <end position="51"/>
    </location>
</feature>
<feature type="region of interest" description="Disordered" evidence="1">
    <location>
        <begin position="24"/>
        <end position="63"/>
    </location>
</feature>
<dbReference type="Proteomes" id="UP000219331">
    <property type="component" value="Unassembled WGS sequence"/>
</dbReference>
<keyword evidence="3" id="KW-1185">Reference proteome</keyword>
<proteinExistence type="predicted"/>
<dbReference type="AlphaFoldDB" id="A0A285SFU4"/>
<evidence type="ECO:0000313" key="3">
    <source>
        <dbReference type="Proteomes" id="UP000219331"/>
    </source>
</evidence>
<sequence length="63" mass="7163">MWNRLQGLMAELLPGWARDHALRRQRRRALRDAAYPAADETTAARPAAPAPRAEERPESRRGT</sequence>
<accession>A0A285SFU4</accession>
<reference evidence="2 3" key="1">
    <citation type="submission" date="2017-08" db="EMBL/GenBank/DDBJ databases">
        <authorList>
            <person name="de Groot N.N."/>
        </authorList>
    </citation>
    <scope>NUCLEOTIDE SEQUENCE [LARGE SCALE GENOMIC DNA]</scope>
    <source>
        <strain evidence="2 3">USBA 352</strain>
    </source>
</reference>
<evidence type="ECO:0000256" key="1">
    <source>
        <dbReference type="SAM" id="MobiDB-lite"/>
    </source>
</evidence>
<feature type="compositionally biased region" description="Basic and acidic residues" evidence="1">
    <location>
        <begin position="52"/>
        <end position="63"/>
    </location>
</feature>
<evidence type="ECO:0000313" key="2">
    <source>
        <dbReference type="EMBL" id="SOC06767.1"/>
    </source>
</evidence>
<dbReference type="EMBL" id="OBML01000005">
    <property type="protein sequence ID" value="SOC06767.1"/>
    <property type="molecule type" value="Genomic_DNA"/>
</dbReference>